<dbReference type="Pfam" id="PF01764">
    <property type="entry name" value="Lipase_3"/>
    <property type="match status" value="1"/>
</dbReference>
<keyword evidence="3" id="KW-1185">Reference proteome</keyword>
<comment type="caution">
    <text evidence="2">The sequence shown here is derived from an EMBL/GenBank/DDBJ whole genome shotgun (WGS) entry which is preliminary data.</text>
</comment>
<proteinExistence type="predicted"/>
<dbReference type="EMBL" id="PPEI02000002">
    <property type="protein sequence ID" value="PWN65912.1"/>
    <property type="molecule type" value="Genomic_DNA"/>
</dbReference>
<dbReference type="GO" id="GO:0006629">
    <property type="term" value="P:lipid metabolic process"/>
    <property type="evidence" value="ECO:0007669"/>
    <property type="project" value="InterPro"/>
</dbReference>
<dbReference type="InterPro" id="IPR002921">
    <property type="entry name" value="Fungal_lipase-type"/>
</dbReference>
<evidence type="ECO:0000259" key="1">
    <source>
        <dbReference type="Pfam" id="PF01764"/>
    </source>
</evidence>
<dbReference type="Gene3D" id="3.40.50.1820">
    <property type="entry name" value="alpha/beta hydrolase"/>
    <property type="match status" value="1"/>
</dbReference>
<gene>
    <name evidence="2" type="ORF">C1638_005865</name>
</gene>
<dbReference type="OrthoDB" id="5522031at2"/>
<reference evidence="2" key="1">
    <citation type="submission" date="2018-04" db="EMBL/GenBank/DDBJ databases">
        <title>Draft Genome Sequences of Chryseobacterium lactis NCTC11390T isolated from milk, Chryseobacterium oncorhynchi 701B-08T from rainbow trout, and Chryseobacterium viscerum 687B-08T from diseased fish.</title>
        <authorList>
            <person name="Jeong J.-J."/>
            <person name="Lee Y.J."/>
            <person name="Pathiraja D."/>
            <person name="Park B."/>
            <person name="Choi I.-G."/>
            <person name="Kim K.D."/>
        </authorList>
    </citation>
    <scope>NUCLEOTIDE SEQUENCE [LARGE SCALE GENOMIC DNA]</scope>
    <source>
        <strain evidence="2">701B-08</strain>
    </source>
</reference>
<protein>
    <recommendedName>
        <fullName evidence="1">Fungal lipase-type domain-containing protein</fullName>
    </recommendedName>
</protein>
<evidence type="ECO:0000313" key="2">
    <source>
        <dbReference type="EMBL" id="PWN65912.1"/>
    </source>
</evidence>
<accession>A0A316WWJ1</accession>
<dbReference type="InterPro" id="IPR029058">
    <property type="entry name" value="AB_hydrolase_fold"/>
</dbReference>
<dbReference type="RefSeq" id="WP_109619159.1">
    <property type="nucleotide sequence ID" value="NZ_PPEI02000002.1"/>
</dbReference>
<dbReference type="SUPFAM" id="SSF53474">
    <property type="entry name" value="alpha/beta-Hydrolases"/>
    <property type="match status" value="1"/>
</dbReference>
<dbReference type="AlphaFoldDB" id="A0A316WWJ1"/>
<organism evidence="2 3">
    <name type="scientific">Chryseobacterium oncorhynchi</name>
    <dbReference type="NCBI Taxonomy" id="741074"/>
    <lineage>
        <taxon>Bacteria</taxon>
        <taxon>Pseudomonadati</taxon>
        <taxon>Bacteroidota</taxon>
        <taxon>Flavobacteriia</taxon>
        <taxon>Flavobacteriales</taxon>
        <taxon>Weeksellaceae</taxon>
        <taxon>Chryseobacterium group</taxon>
        <taxon>Chryseobacterium</taxon>
    </lineage>
</organism>
<feature type="domain" description="Fungal lipase-type" evidence="1">
    <location>
        <begin position="190"/>
        <end position="292"/>
    </location>
</feature>
<evidence type="ECO:0000313" key="3">
    <source>
        <dbReference type="Proteomes" id="UP000236182"/>
    </source>
</evidence>
<sequence>MTNPSLDAYQQVFGMATLANRAGGYNGTGLQLQLQLQYDLSFYFNNVPPVKIMGQNDPSTADPSIIPFLGDWDLVWGPALIEETDEKGKPTGVADNALYVAQCNTVAFPGGPTLPTYVVAIAATNPSSLYDWETEDFSVSEVVNWATYDPANFTPSPYNGTDPYISKGTATGIGILLGLISPNHAASPNTTLQQFLRGLNPDPSTAIIFCGHSLAGALSPTLALYLKENKDLDAFGVTLVYPTAGPTPGETAFANLFNNAFPPLPSGWKAQTGDYQNWNTMHWNDLDVVPHAWPVSELGEIANIYGQATTNMTASILKALQKIAIDDSSKSGANYTRIQNKSLPGQLQNSDGPSISIKTPPETLHDYMLQLALQHVGMYTGIPAAGSDPQVNGLILPQPLPQQTPLKLVPGVIKVPQLEIIMKIISQIIGWISSHYVLVEKENATQNVEADK</sequence>
<dbReference type="Proteomes" id="UP000236182">
    <property type="component" value="Unassembled WGS sequence"/>
</dbReference>
<name>A0A316WWJ1_9FLAO</name>